<feature type="domain" description="Glutaredoxin" evidence="1">
    <location>
        <begin position="4"/>
        <end position="61"/>
    </location>
</feature>
<dbReference type="Gene3D" id="3.40.30.10">
    <property type="entry name" value="Glutaredoxin"/>
    <property type="match status" value="1"/>
</dbReference>
<dbReference type="InterPro" id="IPR002109">
    <property type="entry name" value="Glutaredoxin"/>
</dbReference>
<dbReference type="Pfam" id="PF00462">
    <property type="entry name" value="Glutaredoxin"/>
    <property type="match status" value="1"/>
</dbReference>
<name>A0ABR8P9X6_9LACO</name>
<dbReference type="EMBL" id="QORN01000068">
    <property type="protein sequence ID" value="MBD5807564.1"/>
    <property type="molecule type" value="Genomic_DNA"/>
</dbReference>
<gene>
    <name evidence="2" type="ORF">DTK66_10840</name>
</gene>
<evidence type="ECO:0000313" key="2">
    <source>
        <dbReference type="EMBL" id="MBD5807564.1"/>
    </source>
</evidence>
<dbReference type="RefSeq" id="WP_153931298.1">
    <property type="nucleotide sequence ID" value="NZ_QORN01000068.1"/>
</dbReference>
<proteinExistence type="predicted"/>
<comment type="caution">
    <text evidence="2">The sequence shown here is derived from an EMBL/GenBank/DDBJ whole genome shotgun (WGS) entry which is preliminary data.</text>
</comment>
<accession>A0ABR8P9X6</accession>
<organism evidence="2 3">
    <name type="scientific">Limosilactobacillus walteri</name>
    <dbReference type="NCBI Taxonomy" id="2268022"/>
    <lineage>
        <taxon>Bacteria</taxon>
        <taxon>Bacillati</taxon>
        <taxon>Bacillota</taxon>
        <taxon>Bacilli</taxon>
        <taxon>Lactobacillales</taxon>
        <taxon>Lactobacillaceae</taxon>
        <taxon>Limosilactobacillus</taxon>
    </lineage>
</organism>
<dbReference type="PROSITE" id="PS51354">
    <property type="entry name" value="GLUTAREDOXIN_2"/>
    <property type="match status" value="1"/>
</dbReference>
<dbReference type="Proteomes" id="UP000704341">
    <property type="component" value="Unassembled WGS sequence"/>
</dbReference>
<keyword evidence="3" id="KW-1185">Reference proteome</keyword>
<dbReference type="CDD" id="cd02976">
    <property type="entry name" value="NrdH"/>
    <property type="match status" value="1"/>
</dbReference>
<sequence>MQKIKIYTKKFCPACTKTQEMLKARKIKYELIDLTTDLAAIEAFARLGYRRFPIVLVEDNHEVTGWDGFQPQLISKLK</sequence>
<dbReference type="SUPFAM" id="SSF52833">
    <property type="entry name" value="Thioredoxin-like"/>
    <property type="match status" value="1"/>
</dbReference>
<reference evidence="2 3" key="1">
    <citation type="submission" date="2018-07" db="EMBL/GenBank/DDBJ databases">
        <title>Phylogenomic Insights into understanding Host Adaptation of Lactobacillus reuteri by a novel species, Lactobacillus spp. M31.</title>
        <authorList>
            <person name="Sharma S."/>
            <person name="Patil P."/>
            <person name="Korpole S."/>
            <person name="Patil P.B."/>
        </authorList>
    </citation>
    <scope>NUCLEOTIDE SEQUENCE [LARGE SCALE GENOMIC DNA]</scope>
    <source>
        <strain evidence="2 3">M31</strain>
    </source>
</reference>
<dbReference type="InterPro" id="IPR036249">
    <property type="entry name" value="Thioredoxin-like_sf"/>
</dbReference>
<evidence type="ECO:0000259" key="1">
    <source>
        <dbReference type="Pfam" id="PF00462"/>
    </source>
</evidence>
<evidence type="ECO:0000313" key="3">
    <source>
        <dbReference type="Proteomes" id="UP000704341"/>
    </source>
</evidence>
<protein>
    <submittedName>
        <fullName evidence="2">Glutaredoxin family protein</fullName>
    </submittedName>
</protein>